<feature type="transmembrane region" description="Helical" evidence="1">
    <location>
        <begin position="206"/>
        <end position="231"/>
    </location>
</feature>
<feature type="domain" description="GP-PDE" evidence="2">
    <location>
        <begin position="300"/>
        <end position="533"/>
    </location>
</feature>
<keyword evidence="4" id="KW-1185">Reference proteome</keyword>
<feature type="transmembrane region" description="Helical" evidence="1">
    <location>
        <begin position="65"/>
        <end position="85"/>
    </location>
</feature>
<dbReference type="InterPro" id="IPR030395">
    <property type="entry name" value="GP_PDE_dom"/>
</dbReference>
<keyword evidence="1" id="KW-0472">Membrane</keyword>
<keyword evidence="1" id="KW-1133">Transmembrane helix</keyword>
<dbReference type="PANTHER" id="PTHR46211:SF8">
    <property type="entry name" value="PHOSPHODIESTERASE"/>
    <property type="match status" value="1"/>
</dbReference>
<dbReference type="GO" id="GO:0006629">
    <property type="term" value="P:lipid metabolic process"/>
    <property type="evidence" value="ECO:0007669"/>
    <property type="project" value="InterPro"/>
</dbReference>
<dbReference type="EMBL" id="JACHGH010000003">
    <property type="protein sequence ID" value="MBB6452673.1"/>
    <property type="molecule type" value="Genomic_DNA"/>
</dbReference>
<protein>
    <submittedName>
        <fullName evidence="3">Glycerophosphoryl diester phosphodiesterase</fullName>
        <ecNumber evidence="3">3.1.4.46</ecNumber>
    </submittedName>
</protein>
<dbReference type="Proteomes" id="UP000581688">
    <property type="component" value="Unassembled WGS sequence"/>
</dbReference>
<dbReference type="PROSITE" id="PS51704">
    <property type="entry name" value="GP_PDE"/>
    <property type="match status" value="1"/>
</dbReference>
<dbReference type="Gene3D" id="3.20.20.190">
    <property type="entry name" value="Phosphatidylinositol (PI) phosphodiesterase"/>
    <property type="match status" value="1"/>
</dbReference>
<feature type="transmembrane region" description="Helical" evidence="1">
    <location>
        <begin position="269"/>
        <end position="289"/>
    </location>
</feature>
<gene>
    <name evidence="3" type="ORF">HNQ94_001119</name>
</gene>
<evidence type="ECO:0000313" key="4">
    <source>
        <dbReference type="Proteomes" id="UP000581688"/>
    </source>
</evidence>
<dbReference type="Pfam" id="PF03009">
    <property type="entry name" value="GDPD"/>
    <property type="match status" value="1"/>
</dbReference>
<dbReference type="GO" id="GO:0008889">
    <property type="term" value="F:glycerophosphodiester phosphodiesterase activity"/>
    <property type="evidence" value="ECO:0007669"/>
    <property type="project" value="UniProtKB-EC"/>
</dbReference>
<evidence type="ECO:0000256" key="1">
    <source>
        <dbReference type="SAM" id="Phobius"/>
    </source>
</evidence>
<dbReference type="Pfam" id="PF10110">
    <property type="entry name" value="GPDPase_memb"/>
    <property type="match status" value="1"/>
</dbReference>
<proteinExistence type="predicted"/>
<keyword evidence="3" id="KW-0378">Hydrolase</keyword>
<dbReference type="SUPFAM" id="SSF51695">
    <property type="entry name" value="PLC-like phosphodiesterases"/>
    <property type="match status" value="1"/>
</dbReference>
<sequence>MNADVYKIGFSYSGMAGMLFISFLSVLILLVEFGVIILIAQQRYFHKNILISQAFITTLRRLPKLIGFGIIQLILLLLLIIPFFSAPNLPALLDFNVPIFLTSRFYAFSFSLLAYIVVFLAIVYFVLRFIFTLHYLFIDGLPIRKAMKSSWKLTKKNKGKTLIHLILLNIIIFLTGFLFMTFISFVPSMIEYKVIASVVENYFMTFSSYMMIIFSLLIVPINMIIITRLFYLYKRKKGIAVQDKLTVHGSDRLGALENKLATFFTKRKYLLIITIMLYITTTFLLNYTVNNKIVYLKWDVAVAGHRGDVQTAPENSISGIKAAVEKGVDVVEIDVKLTKDGVVILNHDMNLKRVAGVSTNVKDMTYEELAKIDIGAKFSEAFIGEKIPTLDEAMEVIKEENVEVIIDVKSDVPKRDIEFARRIVDIVEQHEMADMTYIQSFSNEFLQEVRATNSEIKIGQIMFLAAGNLGALDVDFYTINQSMLSDRFIKNAKRHNREVWVWTVNIERNMKEVLKYDIDGIITDYPEKVHNVLGIEIFSE</sequence>
<comment type="caution">
    <text evidence="3">The sequence shown here is derived from an EMBL/GenBank/DDBJ whole genome shotgun (WGS) entry which is preliminary data.</text>
</comment>
<evidence type="ECO:0000313" key="3">
    <source>
        <dbReference type="EMBL" id="MBB6452673.1"/>
    </source>
</evidence>
<accession>A0A841Q254</accession>
<dbReference type="EC" id="3.1.4.46" evidence="3"/>
<dbReference type="PANTHER" id="PTHR46211">
    <property type="entry name" value="GLYCEROPHOSPHORYL DIESTER PHOSPHODIESTERASE"/>
    <property type="match status" value="1"/>
</dbReference>
<keyword evidence="1" id="KW-0812">Transmembrane</keyword>
<dbReference type="AlphaFoldDB" id="A0A841Q254"/>
<organism evidence="3 4">
    <name type="scientific">Salirhabdus euzebyi</name>
    <dbReference type="NCBI Taxonomy" id="394506"/>
    <lineage>
        <taxon>Bacteria</taxon>
        <taxon>Bacillati</taxon>
        <taxon>Bacillota</taxon>
        <taxon>Bacilli</taxon>
        <taxon>Bacillales</taxon>
        <taxon>Bacillaceae</taxon>
        <taxon>Salirhabdus</taxon>
    </lineage>
</organism>
<feature type="transmembrane region" description="Helical" evidence="1">
    <location>
        <begin position="20"/>
        <end position="40"/>
    </location>
</feature>
<feature type="transmembrane region" description="Helical" evidence="1">
    <location>
        <begin position="162"/>
        <end position="186"/>
    </location>
</feature>
<evidence type="ECO:0000259" key="2">
    <source>
        <dbReference type="PROSITE" id="PS51704"/>
    </source>
</evidence>
<feature type="transmembrane region" description="Helical" evidence="1">
    <location>
        <begin position="105"/>
        <end position="138"/>
    </location>
</feature>
<name>A0A841Q254_9BACI</name>
<dbReference type="InterPro" id="IPR017946">
    <property type="entry name" value="PLC-like_Pdiesterase_TIM-brl"/>
</dbReference>
<reference evidence="3 4" key="1">
    <citation type="submission" date="2020-08" db="EMBL/GenBank/DDBJ databases">
        <title>Genomic Encyclopedia of Type Strains, Phase IV (KMG-IV): sequencing the most valuable type-strain genomes for metagenomic binning, comparative biology and taxonomic classification.</title>
        <authorList>
            <person name="Goeker M."/>
        </authorList>
    </citation>
    <scope>NUCLEOTIDE SEQUENCE [LARGE SCALE GENOMIC DNA]</scope>
    <source>
        <strain evidence="3 4">DSM 19612</strain>
    </source>
</reference>
<dbReference type="InterPro" id="IPR018476">
    <property type="entry name" value="GlyceroP-diester-Pdiesterase_M"/>
</dbReference>